<comment type="caution">
    <text evidence="2">The sequence shown here is derived from an EMBL/GenBank/DDBJ whole genome shotgun (WGS) entry which is preliminary data.</text>
</comment>
<proteinExistence type="predicted"/>
<feature type="region of interest" description="Disordered" evidence="1">
    <location>
        <begin position="1"/>
        <end position="55"/>
    </location>
</feature>
<evidence type="ECO:0000313" key="2">
    <source>
        <dbReference type="EMBL" id="KAK9425704.1"/>
    </source>
</evidence>
<sequence length="282" mass="29416">MGRKESPERKNGLPEEAPPPYSEGPAGTSSASAVLPQPSTSQTQPKQNYEAGPPVQINRQFPVAFSVYDGSMFSRTYTLGEHQAQPLYAISTHTGWSGQPDVVLHSGPSDSSPPLAGVDAGAFSRSATVELPPLPGSRLAAAQEPLNFSGFSNGTHGFTIEVGSTGRREPFEWRHSHGAEVDSLGGSSAGWKLIRLATDAPGGEGAGNGAHFVGGGPQSSDGKEVVAVWSNARMSMSKILNFKFLGSGATGALGERWAVMAVITALRIWDKERKSSNGAAAA</sequence>
<protein>
    <submittedName>
        <fullName evidence="2">Uncharacterized protein</fullName>
    </submittedName>
</protein>
<reference evidence="2 3" key="1">
    <citation type="journal article" date="2024" name="J. Plant Pathol.">
        <title>Sequence and assembly of the genome of Seiridium unicorne, isolate CBS 538.82, causal agent of cypress canker disease.</title>
        <authorList>
            <person name="Scali E."/>
            <person name="Rocca G.D."/>
            <person name="Danti R."/>
            <person name="Garbelotto M."/>
            <person name="Barberini S."/>
            <person name="Baroncelli R."/>
            <person name="Emiliani G."/>
        </authorList>
    </citation>
    <scope>NUCLEOTIDE SEQUENCE [LARGE SCALE GENOMIC DNA]</scope>
    <source>
        <strain evidence="2 3">BM-138-508</strain>
    </source>
</reference>
<feature type="compositionally biased region" description="Low complexity" evidence="1">
    <location>
        <begin position="36"/>
        <end position="45"/>
    </location>
</feature>
<dbReference type="EMBL" id="JARVKF010000013">
    <property type="protein sequence ID" value="KAK9425704.1"/>
    <property type="molecule type" value="Genomic_DNA"/>
</dbReference>
<feature type="compositionally biased region" description="Basic and acidic residues" evidence="1">
    <location>
        <begin position="1"/>
        <end position="13"/>
    </location>
</feature>
<dbReference type="Proteomes" id="UP001408356">
    <property type="component" value="Unassembled WGS sequence"/>
</dbReference>
<gene>
    <name evidence="2" type="ORF">SUNI508_03065</name>
</gene>
<name>A0ABR2VFL7_9PEZI</name>
<evidence type="ECO:0000313" key="3">
    <source>
        <dbReference type="Proteomes" id="UP001408356"/>
    </source>
</evidence>
<keyword evidence="3" id="KW-1185">Reference proteome</keyword>
<organism evidence="2 3">
    <name type="scientific">Seiridium unicorne</name>
    <dbReference type="NCBI Taxonomy" id="138068"/>
    <lineage>
        <taxon>Eukaryota</taxon>
        <taxon>Fungi</taxon>
        <taxon>Dikarya</taxon>
        <taxon>Ascomycota</taxon>
        <taxon>Pezizomycotina</taxon>
        <taxon>Sordariomycetes</taxon>
        <taxon>Xylariomycetidae</taxon>
        <taxon>Amphisphaeriales</taxon>
        <taxon>Sporocadaceae</taxon>
        <taxon>Seiridium</taxon>
    </lineage>
</organism>
<evidence type="ECO:0000256" key="1">
    <source>
        <dbReference type="SAM" id="MobiDB-lite"/>
    </source>
</evidence>
<accession>A0ABR2VFL7</accession>